<dbReference type="GO" id="GO:0016887">
    <property type="term" value="F:ATP hydrolysis activity"/>
    <property type="evidence" value="ECO:0007669"/>
    <property type="project" value="InterPro"/>
</dbReference>
<evidence type="ECO:0000256" key="10">
    <source>
        <dbReference type="ARBA" id="ARBA00023306"/>
    </source>
</evidence>
<feature type="domain" description="SMC hinge" evidence="14">
    <location>
        <begin position="524"/>
        <end position="644"/>
    </location>
</feature>
<keyword evidence="5" id="KW-0498">Mitosis</keyword>
<evidence type="ECO:0000256" key="5">
    <source>
        <dbReference type="ARBA" id="ARBA00022776"/>
    </source>
</evidence>
<comment type="caution">
    <text evidence="15">The sequence shown here is derived from an EMBL/GenBank/DDBJ whole genome shotgun (WGS) entry which is preliminary data.</text>
</comment>
<organism evidence="15 16">
    <name type="scientific">Mycena indigotica</name>
    <dbReference type="NCBI Taxonomy" id="2126181"/>
    <lineage>
        <taxon>Eukaryota</taxon>
        <taxon>Fungi</taxon>
        <taxon>Dikarya</taxon>
        <taxon>Basidiomycota</taxon>
        <taxon>Agaricomycotina</taxon>
        <taxon>Agaricomycetes</taxon>
        <taxon>Agaricomycetidae</taxon>
        <taxon>Agaricales</taxon>
        <taxon>Marasmiineae</taxon>
        <taxon>Mycenaceae</taxon>
        <taxon>Mycena</taxon>
    </lineage>
</organism>
<evidence type="ECO:0000313" key="16">
    <source>
        <dbReference type="Proteomes" id="UP000636479"/>
    </source>
</evidence>
<dbReference type="GO" id="GO:0030261">
    <property type="term" value="P:chromosome condensation"/>
    <property type="evidence" value="ECO:0007669"/>
    <property type="project" value="UniProtKB-KW"/>
</dbReference>
<dbReference type="OrthoDB" id="10255539at2759"/>
<dbReference type="InterPro" id="IPR036277">
    <property type="entry name" value="SMC_hinge_sf"/>
</dbReference>
<dbReference type="SMART" id="SM00968">
    <property type="entry name" value="SMC_hinge"/>
    <property type="match status" value="1"/>
</dbReference>
<evidence type="ECO:0000256" key="12">
    <source>
        <dbReference type="SAM" id="Coils"/>
    </source>
</evidence>
<feature type="region of interest" description="Disordered" evidence="13">
    <location>
        <begin position="1172"/>
        <end position="1194"/>
    </location>
</feature>
<dbReference type="AlphaFoldDB" id="A0A8H6WAY7"/>
<evidence type="ECO:0000256" key="6">
    <source>
        <dbReference type="ARBA" id="ARBA00022840"/>
    </source>
</evidence>
<dbReference type="PANTHER" id="PTHR43977">
    <property type="entry name" value="STRUCTURAL MAINTENANCE OF CHROMOSOMES PROTEIN 3"/>
    <property type="match status" value="1"/>
</dbReference>
<dbReference type="InterPro" id="IPR010935">
    <property type="entry name" value="SMC_hinge"/>
</dbReference>
<keyword evidence="6" id="KW-0067">ATP-binding</keyword>
<feature type="coiled-coil region" evidence="12">
    <location>
        <begin position="682"/>
        <end position="815"/>
    </location>
</feature>
<dbReference type="GO" id="GO:0005694">
    <property type="term" value="C:chromosome"/>
    <property type="evidence" value="ECO:0007669"/>
    <property type="project" value="InterPro"/>
</dbReference>
<dbReference type="GO" id="GO:0005634">
    <property type="term" value="C:nucleus"/>
    <property type="evidence" value="ECO:0007669"/>
    <property type="project" value="UniProtKB-SubCell"/>
</dbReference>
<dbReference type="CDD" id="cd03273">
    <property type="entry name" value="ABC_SMC2_euk"/>
    <property type="match status" value="1"/>
</dbReference>
<keyword evidence="10" id="KW-0131">Cell cycle</keyword>
<keyword evidence="9 11" id="KW-0539">Nucleus</keyword>
<dbReference type="GO" id="GO:0007059">
    <property type="term" value="P:chromosome segregation"/>
    <property type="evidence" value="ECO:0007669"/>
    <property type="project" value="UniProtKB-ARBA"/>
</dbReference>
<keyword evidence="8" id="KW-0226">DNA condensation</keyword>
<dbReference type="Pfam" id="PF02463">
    <property type="entry name" value="SMC_N"/>
    <property type="match status" value="1"/>
</dbReference>
<evidence type="ECO:0000256" key="9">
    <source>
        <dbReference type="ARBA" id="ARBA00023242"/>
    </source>
</evidence>
<dbReference type="Gene3D" id="3.40.50.300">
    <property type="entry name" value="P-loop containing nucleotide triphosphate hydrolases"/>
    <property type="match status" value="2"/>
</dbReference>
<dbReference type="InterPro" id="IPR003395">
    <property type="entry name" value="RecF/RecN/SMC_N"/>
</dbReference>
<evidence type="ECO:0000256" key="7">
    <source>
        <dbReference type="ARBA" id="ARBA00023054"/>
    </source>
</evidence>
<dbReference type="RefSeq" id="XP_037224182.1">
    <property type="nucleotide sequence ID" value="XM_037359087.1"/>
</dbReference>
<keyword evidence="7 12" id="KW-0175">Coiled coil</keyword>
<evidence type="ECO:0000259" key="14">
    <source>
        <dbReference type="SMART" id="SM00968"/>
    </source>
</evidence>
<accession>A0A8H6WAY7</accession>
<dbReference type="Gene3D" id="3.30.70.1620">
    <property type="match status" value="1"/>
</dbReference>
<feature type="coiled-coil region" evidence="12">
    <location>
        <begin position="411"/>
        <end position="448"/>
    </location>
</feature>
<name>A0A8H6WAY7_9AGAR</name>
<dbReference type="EMBL" id="JACAZF010000002">
    <property type="protein sequence ID" value="KAF7312074.1"/>
    <property type="molecule type" value="Genomic_DNA"/>
</dbReference>
<comment type="subcellular location">
    <subcellularLocation>
        <location evidence="1 11">Nucleus</location>
    </subcellularLocation>
</comment>
<proteinExistence type="inferred from homology"/>
<dbReference type="SUPFAM" id="SSF75553">
    <property type="entry name" value="Smc hinge domain"/>
    <property type="match status" value="1"/>
</dbReference>
<evidence type="ECO:0000256" key="4">
    <source>
        <dbReference type="ARBA" id="ARBA00022741"/>
    </source>
</evidence>
<dbReference type="InterPro" id="IPR027120">
    <property type="entry name" value="Smc2_ABC"/>
</dbReference>
<feature type="region of interest" description="Disordered" evidence="13">
    <location>
        <begin position="271"/>
        <end position="298"/>
    </location>
</feature>
<dbReference type="Gene3D" id="1.20.1060.20">
    <property type="match status" value="1"/>
</dbReference>
<evidence type="ECO:0000256" key="11">
    <source>
        <dbReference type="PIRNR" id="PIRNR005719"/>
    </source>
</evidence>
<evidence type="ECO:0000256" key="3">
    <source>
        <dbReference type="ARBA" id="ARBA00022618"/>
    </source>
</evidence>
<comment type="similarity">
    <text evidence="2">Belongs to the SMC family. SMC2 subfamily.</text>
</comment>
<evidence type="ECO:0000313" key="15">
    <source>
        <dbReference type="EMBL" id="KAF7312074.1"/>
    </source>
</evidence>
<evidence type="ECO:0000256" key="8">
    <source>
        <dbReference type="ARBA" id="ARBA00023067"/>
    </source>
</evidence>
<dbReference type="GO" id="GO:0051301">
    <property type="term" value="P:cell division"/>
    <property type="evidence" value="ECO:0007669"/>
    <property type="project" value="UniProtKB-KW"/>
</dbReference>
<evidence type="ECO:0000256" key="1">
    <source>
        <dbReference type="ARBA" id="ARBA00004123"/>
    </source>
</evidence>
<dbReference type="Pfam" id="PF06470">
    <property type="entry name" value="SMC_hinge"/>
    <property type="match status" value="1"/>
</dbReference>
<feature type="coiled-coil region" evidence="12">
    <location>
        <begin position="844"/>
        <end position="948"/>
    </location>
</feature>
<sequence length="1194" mass="134187">MRIEELVLEGFKSYPVRTQITGWDPSFNAITGLNGTGKSNILDAISFVLGLTNMSTMRATNQAELVYKRGQAGITKASVTIVFNNSDTTKSPTGYEAQKQITVTRQLAIPNVNKYLINGHKTTQQAVQSLFQSVQLNINNPNFVIMQGKITKVLNMRPQEILGMVEEAAGTRMFEDRKDKAIKTMAKKDKKVQEITSLLREEITPKLDKLRKEKQKFLQYQKTESELQRVQRVLHAFEWVDAGRRVEEGKENIATNKAKLKAQETEKAELEKEFESAERDKAAVEKKRDQEQKKGGKLAKLEESVGELDKDLTKIRTQADIKKESIKDEERRVETCKKELAELKSNIHEKKIDVEKVNASHQTVTGKHKGLTDKLSAAEELLQSLLTGLSNNKANNTTGGGGYLGQIAASKQQATQAAAEEKQNRTKLEMSEADLKNAESQWKAVEREAGEGKKKLDALRAAVETCRHKIAQSVWNQQQEDDSEARSRVLKGKVRALEDERERIHQGLSFLDFRYNLGPSFDRRKVKGRVALLLSLVQENYPAAQALEIAASGKLHSVVVDDEKVGKALLDSKLEKKVTLIPLNKIEPRTISDQKLRAAKGIGGEKVRTALSMVQYDANVRKAIEYVFSDTLICDDPKIAEKVTFADSVRVRSVTIAGDLYDPSGSLTGGAPPSSRAILVNVQKLLEAGDKLEAAKNELNDLEAQLNKSQKVRDEWRARVKELDMKEHELRLSEDQAQGSNATQLAAQVETLKQTISQLKVAIKTAQDKQAEAKAETTKLERDMDEFKNNKDGKIDELKADIQKQKAALQKHSVIMKTQQKDHQTAVLELQQMETDIETADTAVSDAQKGVESLRQELVKLEKEVIKKQTAYDDANNKLQEERATLKRFDHELQQLDNLIKRKKQAISETDLVISQLGIEKQNLKKEVESATKYLERLEKEHEWIEREKDLFGQSGGQYDFSENEGPALKAKVDDLTQQQKGMKKSINPKVLAMLDNVEKRETSTKTMLDTVLADRTKIEKTIEELDRYKREALESTWKKVDGDFGGIFAELLPGNYARLQPPEGQDLMDGLEVKVRLGQVWKQSLTELSGGQRSLIALSLIMSLLQFKPAPMYILDEIDAALDLSHTQHIGQLFRTRFKGSQFIVVSLKEGLFTNANVLFKTRFRDGTSIVERTAQRSTSGGGSDEAEGSRRR</sequence>
<dbReference type="FunFam" id="3.40.50.300:FF:000385">
    <property type="entry name" value="Structural maintenance of chromosomes 2"/>
    <property type="match status" value="1"/>
</dbReference>
<dbReference type="InterPro" id="IPR024704">
    <property type="entry name" value="SMC"/>
</dbReference>
<keyword evidence="16" id="KW-1185">Reference proteome</keyword>
<evidence type="ECO:0000256" key="13">
    <source>
        <dbReference type="SAM" id="MobiDB-lite"/>
    </source>
</evidence>
<dbReference type="InterPro" id="IPR027417">
    <property type="entry name" value="P-loop_NTPase"/>
</dbReference>
<dbReference type="GeneID" id="59341603"/>
<dbReference type="PIRSF" id="PIRSF005719">
    <property type="entry name" value="SMC"/>
    <property type="match status" value="1"/>
</dbReference>
<protein>
    <recommendedName>
        <fullName evidence="11">Structural maintenance of chromosomes protein</fullName>
    </recommendedName>
</protein>
<evidence type="ECO:0000256" key="2">
    <source>
        <dbReference type="ARBA" id="ARBA00005231"/>
    </source>
</evidence>
<gene>
    <name evidence="15" type="ORF">MIND_00219600</name>
</gene>
<keyword evidence="3" id="KW-0132">Cell division</keyword>
<dbReference type="Proteomes" id="UP000636479">
    <property type="component" value="Unassembled WGS sequence"/>
</dbReference>
<dbReference type="GO" id="GO:0005524">
    <property type="term" value="F:ATP binding"/>
    <property type="evidence" value="ECO:0007669"/>
    <property type="project" value="UniProtKB-KW"/>
</dbReference>
<dbReference type="SUPFAM" id="SSF52540">
    <property type="entry name" value="P-loop containing nucleoside triphosphate hydrolases"/>
    <property type="match status" value="1"/>
</dbReference>
<keyword evidence="4" id="KW-0547">Nucleotide-binding</keyword>
<reference evidence="15" key="1">
    <citation type="submission" date="2020-05" db="EMBL/GenBank/DDBJ databases">
        <title>Mycena genomes resolve the evolution of fungal bioluminescence.</title>
        <authorList>
            <person name="Tsai I.J."/>
        </authorList>
    </citation>
    <scope>NUCLEOTIDE SEQUENCE</scope>
    <source>
        <strain evidence="15">171206Taipei</strain>
    </source>
</reference>